<feature type="transmembrane region" description="Helical" evidence="6">
    <location>
        <begin position="728"/>
        <end position="756"/>
    </location>
</feature>
<feature type="transmembrane region" description="Helical" evidence="6">
    <location>
        <begin position="762"/>
        <end position="791"/>
    </location>
</feature>
<keyword evidence="3 6" id="KW-0812">Transmembrane</keyword>
<evidence type="ECO:0000256" key="1">
    <source>
        <dbReference type="ARBA" id="ARBA00004651"/>
    </source>
</evidence>
<dbReference type="InterPro" id="IPR003838">
    <property type="entry name" value="ABC3_permease_C"/>
</dbReference>
<evidence type="ECO:0000256" key="2">
    <source>
        <dbReference type="ARBA" id="ARBA00022475"/>
    </source>
</evidence>
<dbReference type="Pfam" id="PF12704">
    <property type="entry name" value="MacB_PCD"/>
    <property type="match status" value="1"/>
</dbReference>
<keyword evidence="2" id="KW-1003">Cell membrane</keyword>
<feature type="transmembrane region" description="Helical" evidence="6">
    <location>
        <begin position="335"/>
        <end position="361"/>
    </location>
</feature>
<evidence type="ECO:0000256" key="4">
    <source>
        <dbReference type="ARBA" id="ARBA00022989"/>
    </source>
</evidence>
<dbReference type="InterPro" id="IPR025857">
    <property type="entry name" value="MacB_PCD"/>
</dbReference>
<dbReference type="PANTHER" id="PTHR30572:SF18">
    <property type="entry name" value="ABC-TYPE MACROLIDE FAMILY EXPORT SYSTEM PERMEASE COMPONENT 2"/>
    <property type="match status" value="1"/>
</dbReference>
<dbReference type="InterPro" id="IPR050250">
    <property type="entry name" value="Macrolide_Exporter_MacB"/>
</dbReference>
<name>A0A9D2KWM5_9BACE</name>
<keyword evidence="4 6" id="KW-1133">Transmembrane helix</keyword>
<keyword evidence="5 6" id="KW-0472">Membrane</keyword>
<feature type="domain" description="ABC3 transporter permease C-terminal" evidence="7">
    <location>
        <begin position="688"/>
        <end position="801"/>
    </location>
</feature>
<dbReference type="Proteomes" id="UP000823862">
    <property type="component" value="Unassembled WGS sequence"/>
</dbReference>
<comment type="subcellular location">
    <subcellularLocation>
        <location evidence="1">Cell membrane</location>
        <topology evidence="1">Multi-pass membrane protein</topology>
    </subcellularLocation>
</comment>
<reference evidence="9" key="1">
    <citation type="journal article" date="2021" name="PeerJ">
        <title>Extensive microbial diversity within the chicken gut microbiome revealed by metagenomics and culture.</title>
        <authorList>
            <person name="Gilroy R."/>
            <person name="Ravi A."/>
            <person name="Getino M."/>
            <person name="Pursley I."/>
            <person name="Horton D.L."/>
            <person name="Alikhan N.F."/>
            <person name="Baker D."/>
            <person name="Gharbi K."/>
            <person name="Hall N."/>
            <person name="Watson M."/>
            <person name="Adriaenssens E.M."/>
            <person name="Foster-Nyarko E."/>
            <person name="Jarju S."/>
            <person name="Secka A."/>
            <person name="Antonio M."/>
            <person name="Oren A."/>
            <person name="Chaudhuri R.R."/>
            <person name="La Ragione R."/>
            <person name="Hildebrand F."/>
            <person name="Pallen M.J."/>
        </authorList>
    </citation>
    <scope>NUCLEOTIDE SEQUENCE</scope>
    <source>
        <strain evidence="9">ChiHjej12B11-9795</strain>
    </source>
</reference>
<feature type="transmembrane region" description="Helical" evidence="6">
    <location>
        <begin position="21"/>
        <end position="45"/>
    </location>
</feature>
<dbReference type="GO" id="GO:0005886">
    <property type="term" value="C:plasma membrane"/>
    <property type="evidence" value="ECO:0007669"/>
    <property type="project" value="UniProtKB-SubCell"/>
</dbReference>
<evidence type="ECO:0000313" key="10">
    <source>
        <dbReference type="Proteomes" id="UP000823862"/>
    </source>
</evidence>
<feature type="transmembrane region" description="Helical" evidence="6">
    <location>
        <begin position="430"/>
        <end position="451"/>
    </location>
</feature>
<feature type="domain" description="ABC3 transporter permease C-terminal" evidence="7">
    <location>
        <begin position="295"/>
        <end position="410"/>
    </location>
</feature>
<proteinExistence type="predicted"/>
<dbReference type="Pfam" id="PF02687">
    <property type="entry name" value="FtsX"/>
    <property type="match status" value="2"/>
</dbReference>
<evidence type="ECO:0000259" key="7">
    <source>
        <dbReference type="Pfam" id="PF02687"/>
    </source>
</evidence>
<dbReference type="PANTHER" id="PTHR30572">
    <property type="entry name" value="MEMBRANE COMPONENT OF TRANSPORTER-RELATED"/>
    <property type="match status" value="1"/>
</dbReference>
<evidence type="ECO:0000313" key="9">
    <source>
        <dbReference type="EMBL" id="HJA86404.1"/>
    </source>
</evidence>
<comment type="caution">
    <text evidence="9">The sequence shown here is derived from an EMBL/GenBank/DDBJ whole genome shotgun (WGS) entry which is preliminary data.</text>
</comment>
<feature type="transmembrane region" description="Helical" evidence="6">
    <location>
        <begin position="685"/>
        <end position="707"/>
    </location>
</feature>
<gene>
    <name evidence="9" type="ORF">H9950_09500</name>
</gene>
<accession>A0A9D2KWM5</accession>
<feature type="transmembrane region" description="Helical" evidence="6">
    <location>
        <begin position="381"/>
        <end position="404"/>
    </location>
</feature>
<organism evidence="9 10">
    <name type="scientific">Candidatus Bacteroides avicola</name>
    <dbReference type="NCBI Taxonomy" id="2838468"/>
    <lineage>
        <taxon>Bacteria</taxon>
        <taxon>Pseudomonadati</taxon>
        <taxon>Bacteroidota</taxon>
        <taxon>Bacteroidia</taxon>
        <taxon>Bacteroidales</taxon>
        <taxon>Bacteroidaceae</taxon>
        <taxon>Bacteroides</taxon>
    </lineage>
</organism>
<evidence type="ECO:0000256" key="6">
    <source>
        <dbReference type="SAM" id="Phobius"/>
    </source>
</evidence>
<dbReference type="EMBL" id="DWZI01000046">
    <property type="protein sequence ID" value="HJA86404.1"/>
    <property type="molecule type" value="Genomic_DNA"/>
</dbReference>
<dbReference type="AlphaFoldDB" id="A0A9D2KWM5"/>
<feature type="transmembrane region" description="Helical" evidence="6">
    <location>
        <begin position="284"/>
        <end position="310"/>
    </location>
</feature>
<evidence type="ECO:0000256" key="5">
    <source>
        <dbReference type="ARBA" id="ARBA00023136"/>
    </source>
</evidence>
<feature type="domain" description="MacB-like periplasmic core" evidence="8">
    <location>
        <begin position="22"/>
        <end position="206"/>
    </location>
</feature>
<evidence type="ECO:0000256" key="3">
    <source>
        <dbReference type="ARBA" id="ARBA00022692"/>
    </source>
</evidence>
<reference evidence="9" key="2">
    <citation type="submission" date="2021-04" db="EMBL/GenBank/DDBJ databases">
        <authorList>
            <person name="Gilroy R."/>
        </authorList>
    </citation>
    <scope>NUCLEOTIDE SEQUENCE</scope>
    <source>
        <strain evidence="9">ChiHjej12B11-9795</strain>
    </source>
</reference>
<protein>
    <submittedName>
        <fullName evidence="9">ABC transporter permease</fullName>
    </submittedName>
</protein>
<evidence type="ECO:0000259" key="8">
    <source>
        <dbReference type="Pfam" id="PF12704"/>
    </source>
</evidence>
<dbReference type="GO" id="GO:0022857">
    <property type="term" value="F:transmembrane transporter activity"/>
    <property type="evidence" value="ECO:0007669"/>
    <property type="project" value="TreeGrafter"/>
</dbReference>
<sequence length="808" mass="90568">MFVHYLKIAVRQLLKYRTQNLISIVGLGVCLLCFSISLYVGRFILATDSCFENRDRMAELHLTSASGETFAGTPAPLPLRLRQMQWDEVEAMTFVAYPGERSFRIEVQEGEFFPFAPLICLETDSCFRQVFGPDIVAGTWQAAVRTPNAVVLTESVARRIFGDNLSDAIGRQLETTLKLPFSQKRGGVIYTVQAVMADLPRNNSLNFMRPIDMLVLNDSDGLLQWEGNAEMTGGSTYALLRRGGKALQDLEESFRRAGVKYSLYNEEFEVSVWPPSKGFWKYSVASYMLGVALALGVLVLVVGLLNFFYFQIGSFLNRSREYSLRRVLGGNVRQLLAQLFVQAALVVLLAFLLTFCFIEALTPLLRFSLMEWELVVDASVLHWQCVQYLLCVLVLSLLVCAFTVMRARRATLQNGLRGQSVRSRHRMRTAMLGVQYFICWIFITLAAALYLQADKTTSALFGTLTNREKADILSISLDYSFLKNADKLALVERMKQHAGVADCLLADVAYTRGVSGNTLYTAPPDDENKREIYVNLLSVPQNFFEFMHIPLVQGRAPENSGEIVVDKLFEDDMLAERRESLMGVTLYDYRSSYAVSGVCAPLVANVYRRGNQPGFFSGFAFLPLDSNNYVGHCYLKCHPGQTDDVREYVTALLAETLPYTVRPEVGTLLADVEEMQGIESKLKGVVLFLAVVCVVITLLGVYAAITLDTERRRKEVAIRKVNGAGVRHIFLLFARVYLWTLGITFLLALPLLVLLLQQWSQLYAVFFGAGPLFWLGILLFVALVTALTVVFRIGKIARVNPAEAIKTE</sequence>